<dbReference type="InterPro" id="IPR032808">
    <property type="entry name" value="DoxX"/>
</dbReference>
<evidence type="ECO:0000313" key="9">
    <source>
        <dbReference type="Proteomes" id="UP000249886"/>
    </source>
</evidence>
<gene>
    <name evidence="8" type="ORF">NCTC10254_02088</name>
</gene>
<comment type="subcellular location">
    <subcellularLocation>
        <location evidence="1">Cell membrane</location>
        <topology evidence="1">Multi-pass membrane protein</topology>
    </subcellularLocation>
</comment>
<evidence type="ECO:0000256" key="2">
    <source>
        <dbReference type="ARBA" id="ARBA00006679"/>
    </source>
</evidence>
<evidence type="ECO:0000256" key="4">
    <source>
        <dbReference type="ARBA" id="ARBA00022692"/>
    </source>
</evidence>
<keyword evidence="5 7" id="KW-1133">Transmembrane helix</keyword>
<keyword evidence="3" id="KW-1003">Cell membrane</keyword>
<protein>
    <submittedName>
        <fullName evidence="8">Predicted membrane protein</fullName>
    </submittedName>
</protein>
<dbReference type="GO" id="GO:0005886">
    <property type="term" value="C:plasma membrane"/>
    <property type="evidence" value="ECO:0007669"/>
    <property type="project" value="UniProtKB-SubCell"/>
</dbReference>
<organism evidence="8 9">
    <name type="scientific">Corynebacterium matruchotii</name>
    <dbReference type="NCBI Taxonomy" id="43768"/>
    <lineage>
        <taxon>Bacteria</taxon>
        <taxon>Bacillati</taxon>
        <taxon>Actinomycetota</taxon>
        <taxon>Actinomycetes</taxon>
        <taxon>Mycobacteriales</taxon>
        <taxon>Corynebacteriaceae</taxon>
        <taxon>Corynebacterium</taxon>
    </lineage>
</organism>
<dbReference type="PANTHER" id="PTHR33452">
    <property type="entry name" value="OXIDOREDUCTASE CATD-RELATED"/>
    <property type="match status" value="1"/>
</dbReference>
<dbReference type="AlphaFoldDB" id="A0A448TFC0"/>
<proteinExistence type="inferred from homology"/>
<dbReference type="EMBL" id="UARK01000031">
    <property type="protein sequence ID" value="SPW31338.1"/>
    <property type="molecule type" value="Genomic_DNA"/>
</dbReference>
<feature type="transmembrane region" description="Helical" evidence="7">
    <location>
        <begin position="12"/>
        <end position="32"/>
    </location>
</feature>
<dbReference type="Proteomes" id="UP000249886">
    <property type="component" value="Unassembled WGS sequence"/>
</dbReference>
<dbReference type="Pfam" id="PF07681">
    <property type="entry name" value="DoxX"/>
    <property type="match status" value="1"/>
</dbReference>
<evidence type="ECO:0000256" key="5">
    <source>
        <dbReference type="ARBA" id="ARBA00022989"/>
    </source>
</evidence>
<sequence>MDKPAVRDGSLLLFRFVLGIIFVAHGFDKFFVQGLTATGQQFAAWGVPQAQLSAYLAATAEFVGGLFLTVGLLTTIVAGILALLMVAAFYLVHMNAGFFIAGGGYEYVLLLIVSLVLIVVFGSGRASIDEVLSRQG</sequence>
<feature type="transmembrane region" description="Helical" evidence="7">
    <location>
        <begin position="80"/>
        <end position="101"/>
    </location>
</feature>
<evidence type="ECO:0000256" key="1">
    <source>
        <dbReference type="ARBA" id="ARBA00004651"/>
    </source>
</evidence>
<dbReference type="InterPro" id="IPR051907">
    <property type="entry name" value="DoxX-like_oxidoreductase"/>
</dbReference>
<keyword evidence="4 7" id="KW-0812">Transmembrane</keyword>
<evidence type="ECO:0000313" key="8">
    <source>
        <dbReference type="EMBL" id="SPW31338.1"/>
    </source>
</evidence>
<keyword evidence="6 7" id="KW-0472">Membrane</keyword>
<dbReference type="PANTHER" id="PTHR33452:SF1">
    <property type="entry name" value="INNER MEMBRANE PROTEIN YPHA-RELATED"/>
    <property type="match status" value="1"/>
</dbReference>
<feature type="transmembrane region" description="Helical" evidence="7">
    <location>
        <begin position="107"/>
        <end position="128"/>
    </location>
</feature>
<accession>A0A448TFC0</accession>
<reference evidence="8 9" key="1">
    <citation type="submission" date="2018-06" db="EMBL/GenBank/DDBJ databases">
        <authorList>
            <consortium name="Pathogen Informatics"/>
            <person name="Doyle S."/>
        </authorList>
    </citation>
    <scope>NUCLEOTIDE SEQUENCE [LARGE SCALE GENOMIC DNA]</scope>
    <source>
        <strain evidence="8 9">NCTC10254</strain>
    </source>
</reference>
<evidence type="ECO:0000256" key="6">
    <source>
        <dbReference type="ARBA" id="ARBA00023136"/>
    </source>
</evidence>
<comment type="caution">
    <text evidence="8">The sequence shown here is derived from an EMBL/GenBank/DDBJ whole genome shotgun (WGS) entry which is preliminary data.</text>
</comment>
<evidence type="ECO:0000256" key="7">
    <source>
        <dbReference type="SAM" id="Phobius"/>
    </source>
</evidence>
<dbReference type="RefSeq" id="WP_005523694.1">
    <property type="nucleotide sequence ID" value="NZ_CAJPQJ010000001.1"/>
</dbReference>
<comment type="similarity">
    <text evidence="2">Belongs to the DoxX family.</text>
</comment>
<name>A0A448TFC0_9CORY</name>
<dbReference type="GeneID" id="84575160"/>
<evidence type="ECO:0000256" key="3">
    <source>
        <dbReference type="ARBA" id="ARBA00022475"/>
    </source>
</evidence>